<organism evidence="2 3">
    <name type="scientific">Pterulicium gracile</name>
    <dbReference type="NCBI Taxonomy" id="1884261"/>
    <lineage>
        <taxon>Eukaryota</taxon>
        <taxon>Fungi</taxon>
        <taxon>Dikarya</taxon>
        <taxon>Basidiomycota</taxon>
        <taxon>Agaricomycotina</taxon>
        <taxon>Agaricomycetes</taxon>
        <taxon>Agaricomycetidae</taxon>
        <taxon>Agaricales</taxon>
        <taxon>Pleurotineae</taxon>
        <taxon>Pterulaceae</taxon>
        <taxon>Pterulicium</taxon>
    </lineage>
</organism>
<dbReference type="STRING" id="1884261.A0A5C3QPY2"/>
<dbReference type="Pfam" id="PF00651">
    <property type="entry name" value="BTB"/>
    <property type="match status" value="1"/>
</dbReference>
<dbReference type="InterPro" id="IPR011333">
    <property type="entry name" value="SKP1/BTB/POZ_sf"/>
</dbReference>
<evidence type="ECO:0000313" key="2">
    <source>
        <dbReference type="EMBL" id="TFL03438.1"/>
    </source>
</evidence>
<reference evidence="2 3" key="1">
    <citation type="journal article" date="2019" name="Nat. Ecol. Evol.">
        <title>Megaphylogeny resolves global patterns of mushroom evolution.</title>
        <authorList>
            <person name="Varga T."/>
            <person name="Krizsan K."/>
            <person name="Foldi C."/>
            <person name="Dima B."/>
            <person name="Sanchez-Garcia M."/>
            <person name="Sanchez-Ramirez S."/>
            <person name="Szollosi G.J."/>
            <person name="Szarkandi J.G."/>
            <person name="Papp V."/>
            <person name="Albert L."/>
            <person name="Andreopoulos W."/>
            <person name="Angelini C."/>
            <person name="Antonin V."/>
            <person name="Barry K.W."/>
            <person name="Bougher N.L."/>
            <person name="Buchanan P."/>
            <person name="Buyck B."/>
            <person name="Bense V."/>
            <person name="Catcheside P."/>
            <person name="Chovatia M."/>
            <person name="Cooper J."/>
            <person name="Damon W."/>
            <person name="Desjardin D."/>
            <person name="Finy P."/>
            <person name="Geml J."/>
            <person name="Haridas S."/>
            <person name="Hughes K."/>
            <person name="Justo A."/>
            <person name="Karasinski D."/>
            <person name="Kautmanova I."/>
            <person name="Kiss B."/>
            <person name="Kocsube S."/>
            <person name="Kotiranta H."/>
            <person name="LaButti K.M."/>
            <person name="Lechner B.E."/>
            <person name="Liimatainen K."/>
            <person name="Lipzen A."/>
            <person name="Lukacs Z."/>
            <person name="Mihaltcheva S."/>
            <person name="Morgado L.N."/>
            <person name="Niskanen T."/>
            <person name="Noordeloos M.E."/>
            <person name="Ohm R.A."/>
            <person name="Ortiz-Santana B."/>
            <person name="Ovrebo C."/>
            <person name="Racz N."/>
            <person name="Riley R."/>
            <person name="Savchenko A."/>
            <person name="Shiryaev A."/>
            <person name="Soop K."/>
            <person name="Spirin V."/>
            <person name="Szebenyi C."/>
            <person name="Tomsovsky M."/>
            <person name="Tulloss R.E."/>
            <person name="Uehling J."/>
            <person name="Grigoriev I.V."/>
            <person name="Vagvolgyi C."/>
            <person name="Papp T."/>
            <person name="Martin F.M."/>
            <person name="Miettinen O."/>
            <person name="Hibbett D.S."/>
            <person name="Nagy L.G."/>
        </authorList>
    </citation>
    <scope>NUCLEOTIDE SEQUENCE [LARGE SCALE GENOMIC DNA]</scope>
    <source>
        <strain evidence="2 3">CBS 309.79</strain>
    </source>
</reference>
<dbReference type="Proteomes" id="UP000305067">
    <property type="component" value="Unassembled WGS sequence"/>
</dbReference>
<dbReference type="SMART" id="SM00225">
    <property type="entry name" value="BTB"/>
    <property type="match status" value="1"/>
</dbReference>
<name>A0A5C3QPY2_9AGAR</name>
<dbReference type="CDD" id="cd18186">
    <property type="entry name" value="BTB_POZ_ZBTB_KLHL-like"/>
    <property type="match status" value="1"/>
</dbReference>
<evidence type="ECO:0000313" key="3">
    <source>
        <dbReference type="Proteomes" id="UP000305067"/>
    </source>
</evidence>
<accession>A0A5C3QPY2</accession>
<dbReference type="Gene3D" id="3.30.710.10">
    <property type="entry name" value="Potassium Channel Kv1.1, Chain A"/>
    <property type="match status" value="1"/>
</dbReference>
<dbReference type="EMBL" id="ML178820">
    <property type="protein sequence ID" value="TFL03438.1"/>
    <property type="molecule type" value="Genomic_DNA"/>
</dbReference>
<dbReference type="OrthoDB" id="3220652at2759"/>
<dbReference type="SUPFAM" id="SSF54695">
    <property type="entry name" value="POZ domain"/>
    <property type="match status" value="1"/>
</dbReference>
<dbReference type="PROSITE" id="PS50097">
    <property type="entry name" value="BTB"/>
    <property type="match status" value="1"/>
</dbReference>
<gene>
    <name evidence="2" type="ORF">BDV98DRAFT_504270</name>
</gene>
<protein>
    <recommendedName>
        <fullName evidence="1">BTB domain-containing protein</fullName>
    </recommendedName>
</protein>
<feature type="domain" description="BTB" evidence="1">
    <location>
        <begin position="20"/>
        <end position="85"/>
    </location>
</feature>
<sequence>MLPLCASNAIEHSEIWFSDGNIILLAGSTGFKVHQGQLARHSDFFAALFSLPTPGDEPTYDGCVYIRLDDSPIDVHHFLQALYDGLYFQERKPINFPTFAAVLRLSSKYAVDNLANHCLSRLESEWPSTLVSWNDRERLVVNCDGVYSPRDIYTHPILVINLCLELGFTSFLPAAFYDLSRYGPSKIAESVLSSSECDEGSWPSVSGDVLLAVLEGRERGQKYVTHYVATELCKRAPSPFCTNAGDDYSRLCHESFYFIMLNILRCVGGLSNGRDADPLFTILQSVEMMSREDFINDQGKFRLGLCGPCKADFTLAAGRAREEVWRRMPVWFGLEEPFDEEKLVLDINLVYTDAEVELEEDETM</sequence>
<proteinExistence type="predicted"/>
<keyword evidence="3" id="KW-1185">Reference proteome</keyword>
<dbReference type="AlphaFoldDB" id="A0A5C3QPY2"/>
<evidence type="ECO:0000259" key="1">
    <source>
        <dbReference type="PROSITE" id="PS50097"/>
    </source>
</evidence>
<dbReference type="InterPro" id="IPR000210">
    <property type="entry name" value="BTB/POZ_dom"/>
</dbReference>